<organism evidence="2 3">
    <name type="scientific">Burkholderia cepacia</name>
    <name type="common">Pseudomonas cepacia</name>
    <dbReference type="NCBI Taxonomy" id="292"/>
    <lineage>
        <taxon>Bacteria</taxon>
        <taxon>Pseudomonadati</taxon>
        <taxon>Pseudomonadota</taxon>
        <taxon>Betaproteobacteria</taxon>
        <taxon>Burkholderiales</taxon>
        <taxon>Burkholderiaceae</taxon>
        <taxon>Burkholderia</taxon>
        <taxon>Burkholderia cepacia complex</taxon>
    </lineage>
</organism>
<dbReference type="Gene3D" id="1.20.58.430">
    <property type="entry name" value="Type IV secretion system, VirB5-domain"/>
    <property type="match status" value="1"/>
</dbReference>
<gene>
    <name evidence="2" type="ORF">E3D37_42490</name>
</gene>
<keyword evidence="1" id="KW-0175">Coiled coil</keyword>
<evidence type="ECO:0008006" key="4">
    <source>
        <dbReference type="Google" id="ProtNLM"/>
    </source>
</evidence>
<evidence type="ECO:0000256" key="1">
    <source>
        <dbReference type="SAM" id="Coils"/>
    </source>
</evidence>
<dbReference type="AlphaFoldDB" id="A0AAX2RA61"/>
<dbReference type="InterPro" id="IPR023220">
    <property type="entry name" value="T4SS_VirB5-domain"/>
</dbReference>
<sequence length="268" mass="28853">MQEQGYQPARRYTGSSDMQCSGQRHARAILWTLSIGSSAMKITTSLHQRAIAAAAGVALVLFAQTARADGVPVISPTEIAQLTAQLDTLKKALAQAQDQYKAVTGAYQRGAAYVQDTINSVKAIPGSWQEMVQQQKDGVYAQLQSKYEQVMQTIDPKTFTDQLRGSSYKLNTDTTRSALAGSDALFSEAQTHIDNFTSLLKQVDSTVNVKDAADLQNRMSAEIGLAQAAQVKMTGLVAQVLAAQANRDNQAEATRAKFFGRATTGGTQ</sequence>
<protein>
    <recommendedName>
        <fullName evidence="4">Type IV secretion system protein</fullName>
    </recommendedName>
</protein>
<dbReference type="Proteomes" id="UP000298234">
    <property type="component" value="Unassembled WGS sequence"/>
</dbReference>
<dbReference type="SUPFAM" id="SSF101082">
    <property type="entry name" value="Typo IV secretion system protein TraC"/>
    <property type="match status" value="1"/>
</dbReference>
<feature type="coiled-coil region" evidence="1">
    <location>
        <begin position="79"/>
        <end position="106"/>
    </location>
</feature>
<name>A0AAX2RA61_BURCE</name>
<comment type="caution">
    <text evidence="2">The sequence shown here is derived from an EMBL/GenBank/DDBJ whole genome shotgun (WGS) entry which is preliminary data.</text>
</comment>
<evidence type="ECO:0000313" key="3">
    <source>
        <dbReference type="Proteomes" id="UP000298234"/>
    </source>
</evidence>
<reference evidence="2 3" key="1">
    <citation type="submission" date="2019-03" db="EMBL/GenBank/DDBJ databases">
        <title>Burkholderia cepacia outbreak.</title>
        <authorList>
            <person name="Farzana R."/>
            <person name="Walsh T.R."/>
        </authorList>
    </citation>
    <scope>NUCLEOTIDE SEQUENCE [LARGE SCALE GENOMIC DNA]</scope>
    <source>
        <strain evidence="3">d13</strain>
    </source>
</reference>
<evidence type="ECO:0000313" key="2">
    <source>
        <dbReference type="EMBL" id="TEU32661.1"/>
    </source>
</evidence>
<dbReference type="InterPro" id="IPR014158">
    <property type="entry name" value="T4SS_VirB5"/>
</dbReference>
<proteinExistence type="predicted"/>
<dbReference type="CDD" id="cd14262">
    <property type="entry name" value="VirB5_like"/>
    <property type="match status" value="1"/>
</dbReference>
<dbReference type="Pfam" id="PF07996">
    <property type="entry name" value="T4SS"/>
    <property type="match status" value="1"/>
</dbReference>
<dbReference type="EMBL" id="SNSQ01000096">
    <property type="protein sequence ID" value="TEU32661.1"/>
    <property type="molecule type" value="Genomic_DNA"/>
</dbReference>
<accession>A0AAX2RA61</accession>